<evidence type="ECO:0008006" key="3">
    <source>
        <dbReference type="Google" id="ProtNLM"/>
    </source>
</evidence>
<evidence type="ECO:0000313" key="2">
    <source>
        <dbReference type="Proteomes" id="UP000697995"/>
    </source>
</evidence>
<dbReference type="RefSeq" id="WP_133219960.1">
    <property type="nucleotide sequence ID" value="NZ_NRSG01000247.1"/>
</dbReference>
<comment type="caution">
    <text evidence="1">The sequence shown here is derived from an EMBL/GenBank/DDBJ whole genome shotgun (WGS) entry which is preliminary data.</text>
</comment>
<dbReference type="Proteomes" id="UP000697995">
    <property type="component" value="Unassembled WGS sequence"/>
</dbReference>
<gene>
    <name evidence="1" type="ORF">CKO45_22865</name>
</gene>
<reference evidence="1 2" key="1">
    <citation type="journal article" date="2020" name="Microorganisms">
        <title>Osmotic Adaptation and Compatible Solute Biosynthesis of Phototrophic Bacteria as Revealed from Genome Analyses.</title>
        <authorList>
            <person name="Imhoff J.F."/>
            <person name="Rahn T."/>
            <person name="Kunzel S."/>
            <person name="Keller A."/>
            <person name="Neulinger S.C."/>
        </authorList>
    </citation>
    <scope>NUCLEOTIDE SEQUENCE [LARGE SCALE GENOMIC DNA]</scope>
    <source>
        <strain evidence="1 2">DSM 15382</strain>
    </source>
</reference>
<name>A0ABS1D2J9_9PROT</name>
<evidence type="ECO:0000313" key="1">
    <source>
        <dbReference type="EMBL" id="MBK1661062.1"/>
    </source>
</evidence>
<proteinExistence type="predicted"/>
<dbReference type="EMBL" id="NRSG01000247">
    <property type="protein sequence ID" value="MBK1661062.1"/>
    <property type="molecule type" value="Genomic_DNA"/>
</dbReference>
<keyword evidence="2" id="KW-1185">Reference proteome</keyword>
<accession>A0ABS1D2J9</accession>
<protein>
    <recommendedName>
        <fullName evidence="3">SpoVT-AbrB domain-containing protein</fullName>
    </recommendedName>
</protein>
<sequence length="85" mass="9631">MIIRVSPQWQVTIPKAFRRDFGITREAEARMFRGALMLRPILFTSTGRLLERYGQEGITAEVLATALDIVGRRRRAEAEEASGQP</sequence>
<organism evidence="1 2">
    <name type="scientific">Paracraurococcus ruber</name>
    <dbReference type="NCBI Taxonomy" id="77675"/>
    <lineage>
        <taxon>Bacteria</taxon>
        <taxon>Pseudomonadati</taxon>
        <taxon>Pseudomonadota</taxon>
        <taxon>Alphaproteobacteria</taxon>
        <taxon>Acetobacterales</taxon>
        <taxon>Roseomonadaceae</taxon>
        <taxon>Paracraurococcus</taxon>
    </lineage>
</organism>